<evidence type="ECO:0000256" key="2">
    <source>
        <dbReference type="SAM" id="Phobius"/>
    </source>
</evidence>
<accession>A0A2I0VV71</accession>
<keyword evidence="2" id="KW-0472">Membrane</keyword>
<feature type="compositionally biased region" description="Basic and acidic residues" evidence="1">
    <location>
        <begin position="195"/>
        <end position="207"/>
    </location>
</feature>
<reference evidence="3 4" key="1">
    <citation type="journal article" date="2016" name="Sci. Rep.">
        <title>The Dendrobium catenatum Lindl. genome sequence provides insights into polysaccharide synthase, floral development and adaptive evolution.</title>
        <authorList>
            <person name="Zhang G.Q."/>
            <person name="Xu Q."/>
            <person name="Bian C."/>
            <person name="Tsai W.C."/>
            <person name="Yeh C.M."/>
            <person name="Liu K.W."/>
            <person name="Yoshida K."/>
            <person name="Zhang L.S."/>
            <person name="Chang S.B."/>
            <person name="Chen F."/>
            <person name="Shi Y."/>
            <person name="Su Y.Y."/>
            <person name="Zhang Y.Q."/>
            <person name="Chen L.J."/>
            <person name="Yin Y."/>
            <person name="Lin M."/>
            <person name="Huang H."/>
            <person name="Deng H."/>
            <person name="Wang Z.W."/>
            <person name="Zhu S.L."/>
            <person name="Zhao X."/>
            <person name="Deng C."/>
            <person name="Niu S.C."/>
            <person name="Huang J."/>
            <person name="Wang M."/>
            <person name="Liu G.H."/>
            <person name="Yang H.J."/>
            <person name="Xiao X.J."/>
            <person name="Hsiao Y.Y."/>
            <person name="Wu W.L."/>
            <person name="Chen Y.Y."/>
            <person name="Mitsuda N."/>
            <person name="Ohme-Takagi M."/>
            <person name="Luo Y.B."/>
            <person name="Van de Peer Y."/>
            <person name="Liu Z.J."/>
        </authorList>
    </citation>
    <scope>NUCLEOTIDE SEQUENCE [LARGE SCALE GENOMIC DNA]</scope>
    <source>
        <tissue evidence="3">The whole plant</tissue>
    </source>
</reference>
<dbReference type="GO" id="GO:0016301">
    <property type="term" value="F:kinase activity"/>
    <property type="evidence" value="ECO:0007669"/>
    <property type="project" value="UniProtKB-KW"/>
</dbReference>
<proteinExistence type="predicted"/>
<evidence type="ECO:0000313" key="3">
    <source>
        <dbReference type="EMBL" id="PKU67301.1"/>
    </source>
</evidence>
<keyword evidence="2" id="KW-0812">Transmembrane</keyword>
<keyword evidence="4" id="KW-1185">Reference proteome</keyword>
<gene>
    <name evidence="3" type="primary">NEK4</name>
    <name evidence="3" type="ORF">MA16_Dca021253</name>
</gene>
<protein>
    <submittedName>
        <fullName evidence="3">Serine/threonine-protein kinase Nek4</fullName>
    </submittedName>
</protein>
<feature type="transmembrane region" description="Helical" evidence="2">
    <location>
        <begin position="224"/>
        <end position="244"/>
    </location>
</feature>
<organism evidence="3 4">
    <name type="scientific">Dendrobium catenatum</name>
    <dbReference type="NCBI Taxonomy" id="906689"/>
    <lineage>
        <taxon>Eukaryota</taxon>
        <taxon>Viridiplantae</taxon>
        <taxon>Streptophyta</taxon>
        <taxon>Embryophyta</taxon>
        <taxon>Tracheophyta</taxon>
        <taxon>Spermatophyta</taxon>
        <taxon>Magnoliopsida</taxon>
        <taxon>Liliopsida</taxon>
        <taxon>Asparagales</taxon>
        <taxon>Orchidaceae</taxon>
        <taxon>Epidendroideae</taxon>
        <taxon>Malaxideae</taxon>
        <taxon>Dendrobiinae</taxon>
        <taxon>Dendrobium</taxon>
    </lineage>
</organism>
<feature type="compositionally biased region" description="Polar residues" evidence="1">
    <location>
        <begin position="107"/>
        <end position="128"/>
    </location>
</feature>
<evidence type="ECO:0000313" key="4">
    <source>
        <dbReference type="Proteomes" id="UP000233837"/>
    </source>
</evidence>
<feature type="region of interest" description="Disordered" evidence="1">
    <location>
        <begin position="179"/>
        <end position="207"/>
    </location>
</feature>
<evidence type="ECO:0000256" key="1">
    <source>
        <dbReference type="SAM" id="MobiDB-lite"/>
    </source>
</evidence>
<dbReference type="EMBL" id="KZ503211">
    <property type="protein sequence ID" value="PKU67301.1"/>
    <property type="molecule type" value="Genomic_DNA"/>
</dbReference>
<dbReference type="Proteomes" id="UP000233837">
    <property type="component" value="Unassembled WGS sequence"/>
</dbReference>
<keyword evidence="3" id="KW-0808">Transferase</keyword>
<dbReference type="AlphaFoldDB" id="A0A2I0VV71"/>
<sequence>MYYLGADFKPNQASEVLSNPYLKPYVNQIRSFLELNNVTRSPEKPVLLSTYSDILNNMSVSQSSSISSGDWEILHSTDRNILDQESCRRNKALEACHLAKDTVECSSDNVAGTQKRSPTSLSSNLQETNEAKQPRKIKNIVMALKEEGKVRETSSPPRASWVKAGALCNPKPCIEPSNKAPKHCRSNSLNSQASSEKDASESTRSADDYTTRLLSSKHQVKSTFLMLFTFSLLYCSLISFLFACDRNMWNQLRSLNREVI</sequence>
<feature type="region of interest" description="Disordered" evidence="1">
    <location>
        <begin position="107"/>
        <end position="134"/>
    </location>
</feature>
<keyword evidence="2" id="KW-1133">Transmembrane helix</keyword>
<name>A0A2I0VV71_9ASPA</name>
<keyword evidence="3" id="KW-0418">Kinase</keyword>
<reference evidence="3 4" key="2">
    <citation type="journal article" date="2017" name="Nature">
        <title>The Apostasia genome and the evolution of orchids.</title>
        <authorList>
            <person name="Zhang G.Q."/>
            <person name="Liu K.W."/>
            <person name="Li Z."/>
            <person name="Lohaus R."/>
            <person name="Hsiao Y.Y."/>
            <person name="Niu S.C."/>
            <person name="Wang J.Y."/>
            <person name="Lin Y.C."/>
            <person name="Xu Q."/>
            <person name="Chen L.J."/>
            <person name="Yoshida K."/>
            <person name="Fujiwara S."/>
            <person name="Wang Z.W."/>
            <person name="Zhang Y.Q."/>
            <person name="Mitsuda N."/>
            <person name="Wang M."/>
            <person name="Liu G.H."/>
            <person name="Pecoraro L."/>
            <person name="Huang H.X."/>
            <person name="Xiao X.J."/>
            <person name="Lin M."/>
            <person name="Wu X.Y."/>
            <person name="Wu W.L."/>
            <person name="Chen Y.Y."/>
            <person name="Chang S.B."/>
            <person name="Sakamoto S."/>
            <person name="Ohme-Takagi M."/>
            <person name="Yagi M."/>
            <person name="Zeng S.J."/>
            <person name="Shen C.Y."/>
            <person name="Yeh C.M."/>
            <person name="Luo Y.B."/>
            <person name="Tsai W.C."/>
            <person name="Van de Peer Y."/>
            <person name="Liu Z.J."/>
        </authorList>
    </citation>
    <scope>NUCLEOTIDE SEQUENCE [LARGE SCALE GENOMIC DNA]</scope>
    <source>
        <tissue evidence="3">The whole plant</tissue>
    </source>
</reference>